<evidence type="ECO:0000313" key="2">
    <source>
        <dbReference type="EMBL" id="CCG83839.1"/>
    </source>
</evidence>
<evidence type="ECO:0000313" key="3">
    <source>
        <dbReference type="Proteomes" id="UP000013776"/>
    </source>
</evidence>
<accession>R4XKJ3</accession>
<evidence type="ECO:0000256" key="1">
    <source>
        <dbReference type="SAM" id="MobiDB-lite"/>
    </source>
</evidence>
<dbReference type="Proteomes" id="UP000013776">
    <property type="component" value="Unassembled WGS sequence"/>
</dbReference>
<keyword evidence="3" id="KW-1185">Reference proteome</keyword>
<protein>
    <submittedName>
        <fullName evidence="2">Uncharacterized protein</fullName>
    </submittedName>
</protein>
<dbReference type="EMBL" id="CAHR02000184">
    <property type="protein sequence ID" value="CCG83839.1"/>
    <property type="molecule type" value="Genomic_DNA"/>
</dbReference>
<feature type="compositionally biased region" description="Basic and acidic residues" evidence="1">
    <location>
        <begin position="15"/>
        <end position="35"/>
    </location>
</feature>
<comment type="caution">
    <text evidence="2">The sequence shown here is derived from an EMBL/GenBank/DDBJ whole genome shotgun (WGS) entry which is preliminary data.</text>
</comment>
<organism evidence="2 3">
    <name type="scientific">Taphrina deformans (strain PYCC 5710 / ATCC 11124 / CBS 356.35 / IMI 108563 / JCM 9778 / NBRC 8474)</name>
    <name type="common">Peach leaf curl fungus</name>
    <name type="synonym">Lalaria deformans</name>
    <dbReference type="NCBI Taxonomy" id="1097556"/>
    <lineage>
        <taxon>Eukaryota</taxon>
        <taxon>Fungi</taxon>
        <taxon>Dikarya</taxon>
        <taxon>Ascomycota</taxon>
        <taxon>Taphrinomycotina</taxon>
        <taxon>Taphrinomycetes</taxon>
        <taxon>Taphrinales</taxon>
        <taxon>Taphrinaceae</taxon>
        <taxon>Taphrina</taxon>
    </lineage>
</organism>
<feature type="region of interest" description="Disordered" evidence="1">
    <location>
        <begin position="1"/>
        <end position="35"/>
    </location>
</feature>
<feature type="compositionally biased region" description="Polar residues" evidence="1">
    <location>
        <begin position="1"/>
        <end position="14"/>
    </location>
</feature>
<gene>
    <name evidence="2" type="ORF">TAPDE_004160</name>
</gene>
<name>R4XKJ3_TAPDE</name>
<dbReference type="AlphaFoldDB" id="R4XKJ3"/>
<reference evidence="2 3" key="1">
    <citation type="journal article" date="2013" name="MBio">
        <title>Genome sequencing of the plant pathogen Taphrina deformans, the causal agent of peach leaf curl.</title>
        <authorList>
            <person name="Cisse O.H."/>
            <person name="Almeida J.M.G.C.F."/>
            <person name="Fonseca A."/>
            <person name="Kumar A.A."/>
            <person name="Salojaervi J."/>
            <person name="Overmyer K."/>
            <person name="Hauser P.M."/>
            <person name="Pagni M."/>
        </authorList>
    </citation>
    <scope>NUCLEOTIDE SEQUENCE [LARGE SCALE GENOMIC DNA]</scope>
    <source>
        <strain evidence="3">PYCC 5710 / ATCC 11124 / CBS 356.35 / IMI 108563 / JCM 9778 / NBRC 8474</strain>
    </source>
</reference>
<sequence>MANISKASPLSESITRIERDSSQQSRIDAHRQTRVQKTLEHREKVDGHLGRVEQGRKEALDRAHAARQEAYQRAGIAEAPSIAQSESKLLDHLDKAEARRANHLQKAHARRASLEQRTDRHIAKIEARDNHVREGIMNERELRHFDREHAKEANLAGHVESARELQLRRKRESEQRGQNVRVGMHEDIEMDDEDTLVDGRDVPRLAVFTVKTSSDD</sequence>
<proteinExistence type="predicted"/>
<dbReference type="VEuPathDB" id="FungiDB:TAPDE_004160"/>